<dbReference type="Proteomes" id="UP000187001">
    <property type="component" value="Unassembled WGS sequence"/>
</dbReference>
<evidence type="ECO:0000313" key="3">
    <source>
        <dbReference type="Proteomes" id="UP000187001"/>
    </source>
</evidence>
<reference evidence="2 3" key="1">
    <citation type="submission" date="2016-07" db="EMBL/GenBank/DDBJ databases">
        <authorList>
            <person name="Sutton G."/>
            <person name="Brinkac L."/>
            <person name="Sanka R."/>
            <person name="Adams M."/>
            <person name="Lau E."/>
            <person name="Kumar A."/>
            <person name="Macaden R."/>
        </authorList>
    </citation>
    <scope>NUCLEOTIDE SEQUENCE [LARGE SCALE GENOMIC DNA]</scope>
    <source>
        <strain evidence="2 3">GA-0871</strain>
    </source>
</reference>
<evidence type="ECO:0000256" key="1">
    <source>
        <dbReference type="SAM" id="MobiDB-lite"/>
    </source>
</evidence>
<name>A0ABD6QGR7_MYCFO</name>
<accession>A0ABD6QGR7</accession>
<feature type="compositionally biased region" description="Basic and acidic residues" evidence="1">
    <location>
        <begin position="26"/>
        <end position="46"/>
    </location>
</feature>
<comment type="caution">
    <text evidence="2">The sequence shown here is derived from an EMBL/GenBank/DDBJ whole genome shotgun (WGS) entry which is preliminary data.</text>
</comment>
<feature type="region of interest" description="Disordered" evidence="1">
    <location>
        <begin position="1"/>
        <end position="53"/>
    </location>
</feature>
<sequence>MARAVGATADQLREVGREDAAEELEVLDRESQSPEEARSIADDRPQQDIPPSSSTFIEVTVQRAHAIETVGEMLFWALDRNPKFSADTKAELALAFANLSIDLAEVLLPRIEEDRAFITPYAEATIALRKFVELHDYYAPHNKLASQTFYHGIRDMERGNLIDQAEAIRNDMEGATQSGAPETDDEGQEVAFDATWPPALFHVQFEDSGAQQTPGFDVDLDLPSVVPVEVSPYLSAAYVSAMNGVQASVNDILRPARAKKPVPQVMIESLAFAADDFVLAARRLVEAMQKVELDASREQIDSGMPLFEVSARYAEAVYTFIGHTLVGAPNKVALADLKRRQTSLRELVDFLEVAETSWREAGLSSEPPTLAAARTAKDDYLKGQAVQGDASDDPTSELDAALEPIRVLVTELDRSVLEAFNSASPSVESVRTKYAKARDNLAPSIATTDGLKKYLRLVKRISNEAGLGLQVDKALEAAPLEALHGIGDRRDT</sequence>
<proteinExistence type="predicted"/>
<protein>
    <submittedName>
        <fullName evidence="2">Uncharacterized protein</fullName>
    </submittedName>
</protein>
<evidence type="ECO:0000313" key="2">
    <source>
        <dbReference type="EMBL" id="OMC37990.1"/>
    </source>
</evidence>
<gene>
    <name evidence="2" type="ORF">A5742_07870</name>
</gene>
<dbReference type="AlphaFoldDB" id="A0ABD6QGR7"/>
<organism evidence="2 3">
    <name type="scientific">Mycolicibacterium fortuitum</name>
    <name type="common">Mycobacterium fortuitum</name>
    <dbReference type="NCBI Taxonomy" id="1766"/>
    <lineage>
        <taxon>Bacteria</taxon>
        <taxon>Bacillati</taxon>
        <taxon>Actinomycetota</taxon>
        <taxon>Actinomycetes</taxon>
        <taxon>Mycobacteriales</taxon>
        <taxon>Mycobacteriaceae</taxon>
        <taxon>Mycolicibacterium</taxon>
    </lineage>
</organism>
<dbReference type="RefSeq" id="WP_076207021.1">
    <property type="nucleotide sequence ID" value="NZ_MBER01000134.1"/>
</dbReference>
<dbReference type="EMBL" id="MBER01000134">
    <property type="protein sequence ID" value="OMC37990.1"/>
    <property type="molecule type" value="Genomic_DNA"/>
</dbReference>